<keyword evidence="2" id="KW-1185">Reference proteome</keyword>
<organism evidence="1 2">
    <name type="scientific">Tahibacter amnicola</name>
    <dbReference type="NCBI Taxonomy" id="2976241"/>
    <lineage>
        <taxon>Bacteria</taxon>
        <taxon>Pseudomonadati</taxon>
        <taxon>Pseudomonadota</taxon>
        <taxon>Gammaproteobacteria</taxon>
        <taxon>Lysobacterales</taxon>
        <taxon>Rhodanobacteraceae</taxon>
        <taxon>Tahibacter</taxon>
    </lineage>
</organism>
<dbReference type="Proteomes" id="UP001064632">
    <property type="component" value="Chromosome"/>
</dbReference>
<protein>
    <recommendedName>
        <fullName evidence="3">Bacteriocin-like protein</fullName>
    </recommendedName>
</protein>
<dbReference type="RefSeq" id="WP_261697192.1">
    <property type="nucleotide sequence ID" value="NZ_CP104694.1"/>
</dbReference>
<evidence type="ECO:0000313" key="2">
    <source>
        <dbReference type="Proteomes" id="UP001064632"/>
    </source>
</evidence>
<evidence type="ECO:0008006" key="3">
    <source>
        <dbReference type="Google" id="ProtNLM"/>
    </source>
</evidence>
<reference evidence="1" key="1">
    <citation type="submission" date="2022-09" db="EMBL/GenBank/DDBJ databases">
        <title>Tahibacter sp. nov., isolated from a fresh water.</title>
        <authorList>
            <person name="Baek J.H."/>
            <person name="Lee J.K."/>
            <person name="Kim J.M."/>
            <person name="Jeon C.O."/>
        </authorList>
    </citation>
    <scope>NUCLEOTIDE SEQUENCE</scope>
    <source>
        <strain evidence="1">W38</strain>
    </source>
</reference>
<gene>
    <name evidence="1" type="ORF">N4264_11580</name>
</gene>
<accession>A0ABY6BNV2</accession>
<evidence type="ECO:0000313" key="1">
    <source>
        <dbReference type="EMBL" id="UXI70241.1"/>
    </source>
</evidence>
<sequence>MNEALRELNLEEIEMVAGGFDGVIICPPPRVWGPLGLVPPPSVVPPPR</sequence>
<dbReference type="EMBL" id="CP104694">
    <property type="protein sequence ID" value="UXI70241.1"/>
    <property type="molecule type" value="Genomic_DNA"/>
</dbReference>
<name>A0ABY6BNV2_9GAMM</name>
<proteinExistence type="predicted"/>